<dbReference type="GO" id="GO:0016020">
    <property type="term" value="C:membrane"/>
    <property type="evidence" value="ECO:0007669"/>
    <property type="project" value="UniProtKB-SubCell"/>
</dbReference>
<evidence type="ECO:0000256" key="1">
    <source>
        <dbReference type="ARBA" id="ARBA00004141"/>
    </source>
</evidence>
<keyword evidence="3 5" id="KW-1133">Transmembrane helix</keyword>
<organism evidence="7 8">
    <name type="scientific">Ascaris lumbricoides</name>
    <name type="common">Giant roundworm</name>
    <dbReference type="NCBI Taxonomy" id="6252"/>
    <lineage>
        <taxon>Eukaryota</taxon>
        <taxon>Metazoa</taxon>
        <taxon>Ecdysozoa</taxon>
        <taxon>Nematoda</taxon>
        <taxon>Chromadorea</taxon>
        <taxon>Rhabditida</taxon>
        <taxon>Spirurina</taxon>
        <taxon>Ascaridomorpha</taxon>
        <taxon>Ascaridoidea</taxon>
        <taxon>Ascarididae</taxon>
        <taxon>Ascaris</taxon>
    </lineage>
</organism>
<dbReference type="GO" id="GO:0055075">
    <property type="term" value="P:potassium ion homeostasis"/>
    <property type="evidence" value="ECO:0007669"/>
    <property type="project" value="TreeGrafter"/>
</dbReference>
<feature type="transmembrane region" description="Helical" evidence="5">
    <location>
        <begin position="255"/>
        <end position="274"/>
    </location>
</feature>
<dbReference type="InterPro" id="IPR004841">
    <property type="entry name" value="AA-permease/SLC12A_dom"/>
</dbReference>
<dbReference type="Gene3D" id="1.20.1740.10">
    <property type="entry name" value="Amino acid/polyamine transporter I"/>
    <property type="match status" value="1"/>
</dbReference>
<evidence type="ECO:0000256" key="3">
    <source>
        <dbReference type="ARBA" id="ARBA00022989"/>
    </source>
</evidence>
<feature type="domain" description="Amino acid permease/ SLC12A" evidence="6">
    <location>
        <begin position="2"/>
        <end position="80"/>
    </location>
</feature>
<dbReference type="GO" id="GO:0006884">
    <property type="term" value="P:cell volume homeostasis"/>
    <property type="evidence" value="ECO:0007669"/>
    <property type="project" value="TreeGrafter"/>
</dbReference>
<keyword evidence="2 5" id="KW-0812">Transmembrane</keyword>
<dbReference type="WBParaSite" id="ALUE_0002232401-mRNA-1">
    <property type="protein sequence ID" value="ALUE_0002232401-mRNA-1"/>
    <property type="gene ID" value="ALUE_0002232401"/>
</dbReference>
<dbReference type="AlphaFoldDB" id="A0A0M3IU96"/>
<comment type="subcellular location">
    <subcellularLocation>
        <location evidence="1">Membrane</location>
        <topology evidence="1">Multi-pass membrane protein</topology>
    </subcellularLocation>
</comment>
<dbReference type="Pfam" id="PF00324">
    <property type="entry name" value="AA_permease"/>
    <property type="match status" value="2"/>
</dbReference>
<proteinExistence type="predicted"/>
<keyword evidence="4 5" id="KW-0472">Membrane</keyword>
<dbReference type="PANTHER" id="PTHR11827">
    <property type="entry name" value="SOLUTE CARRIER FAMILY 12, CATION COTRANSPORTERS"/>
    <property type="match status" value="1"/>
</dbReference>
<dbReference type="GO" id="GO:0008511">
    <property type="term" value="F:sodium:potassium:chloride symporter activity"/>
    <property type="evidence" value="ECO:0007669"/>
    <property type="project" value="TreeGrafter"/>
</dbReference>
<evidence type="ECO:0000313" key="7">
    <source>
        <dbReference type="Proteomes" id="UP000036681"/>
    </source>
</evidence>
<name>A0A0M3IU96_ASCLU</name>
<feature type="transmembrane region" description="Helical" evidence="5">
    <location>
        <begin position="199"/>
        <end position="223"/>
    </location>
</feature>
<evidence type="ECO:0000256" key="4">
    <source>
        <dbReference type="ARBA" id="ARBA00023136"/>
    </source>
</evidence>
<evidence type="ECO:0000256" key="2">
    <source>
        <dbReference type="ARBA" id="ARBA00022692"/>
    </source>
</evidence>
<evidence type="ECO:0000313" key="8">
    <source>
        <dbReference type="WBParaSite" id="ALUE_0002232401-mRNA-1"/>
    </source>
</evidence>
<feature type="transmembrane region" description="Helical" evidence="5">
    <location>
        <begin position="98"/>
        <end position="120"/>
    </location>
</feature>
<dbReference type="GO" id="GO:0055078">
    <property type="term" value="P:sodium ion homeostasis"/>
    <property type="evidence" value="ECO:0007669"/>
    <property type="project" value="TreeGrafter"/>
</dbReference>
<evidence type="ECO:0000256" key="5">
    <source>
        <dbReference type="SAM" id="Phobius"/>
    </source>
</evidence>
<feature type="transmembrane region" description="Helical" evidence="5">
    <location>
        <begin position="16"/>
        <end position="37"/>
    </location>
</feature>
<feature type="transmembrane region" description="Helical" evidence="5">
    <location>
        <begin position="132"/>
        <end position="151"/>
    </location>
</feature>
<protein>
    <submittedName>
        <fullName evidence="8">AA_permease domain-containing protein</fullName>
    </submittedName>
</protein>
<accession>A0A0M3IU96</accession>
<keyword evidence="7" id="KW-1185">Reference proteome</keyword>
<reference evidence="8" key="1">
    <citation type="submission" date="2017-02" db="UniProtKB">
        <authorList>
            <consortium name="WormBaseParasite"/>
        </authorList>
    </citation>
    <scope>IDENTIFICATION</scope>
</reference>
<evidence type="ECO:0000259" key="6">
    <source>
        <dbReference type="Pfam" id="PF00324"/>
    </source>
</evidence>
<dbReference type="Proteomes" id="UP000036681">
    <property type="component" value="Unplaced"/>
</dbReference>
<dbReference type="InterPro" id="IPR004842">
    <property type="entry name" value="SLC12A_fam"/>
</dbReference>
<dbReference type="GO" id="GO:1990573">
    <property type="term" value="P:potassium ion import across plasma membrane"/>
    <property type="evidence" value="ECO:0007669"/>
    <property type="project" value="TreeGrafter"/>
</dbReference>
<feature type="domain" description="Amino acid permease/ SLC12A" evidence="6">
    <location>
        <begin position="90"/>
        <end position="281"/>
    </location>
</feature>
<feature type="transmembrane region" description="Helical" evidence="5">
    <location>
        <begin position="67"/>
        <end position="86"/>
    </location>
</feature>
<dbReference type="PANTHER" id="PTHR11827:SF103">
    <property type="entry name" value="SODIUM CHLORIDE COTRANSPORTER 69, ISOFORM E"/>
    <property type="match status" value="1"/>
</dbReference>
<dbReference type="GO" id="GO:0055064">
    <property type="term" value="P:chloride ion homeostasis"/>
    <property type="evidence" value="ECO:0007669"/>
    <property type="project" value="TreeGrafter"/>
</dbReference>
<sequence>MAIVFVGTRFESKMQIGLLVILTLSIANYMVGSFFPINDEQRLRGLTGYSFVTMSVNLLPSFRDGETFFSVFAVYFPAATVVTMSVNLLPSFRDGETFFSVFAVYFPAATGIMAGANISGDLADPPRAIPKGTLLAIAVTTVIYLLVVVMTGSTCVRDADGIIAPMVINGSYVTPDCVFNSSCPYGLMNYFQVMEAESLWGPLITAGIFAATLSSALASLVSAPKIFQAVCKDRLFPNIDVFAKGYGKDEEPRRAYALGFAIAMIMILIGGFTFSTQTFKVSIDANA</sequence>